<feature type="non-terminal residue" evidence="1">
    <location>
        <position position="1"/>
    </location>
</feature>
<reference evidence="1" key="1">
    <citation type="submission" date="2018-04" db="EMBL/GenBank/DDBJ databases">
        <title>Whole genome sequencing of Hypsizygus marmoreus.</title>
        <authorList>
            <person name="Choi I.-G."/>
            <person name="Min B."/>
            <person name="Kim J.-G."/>
            <person name="Kim S."/>
            <person name="Oh Y.-L."/>
            <person name="Kong W.-S."/>
            <person name="Park H."/>
            <person name="Jeong J."/>
            <person name="Song E.-S."/>
        </authorList>
    </citation>
    <scope>NUCLEOTIDE SEQUENCE [LARGE SCALE GENOMIC DNA]</scope>
    <source>
        <strain evidence="1">51987-8</strain>
    </source>
</reference>
<keyword evidence="2" id="KW-1185">Reference proteome</keyword>
<comment type="caution">
    <text evidence="1">The sequence shown here is derived from an EMBL/GenBank/DDBJ whole genome shotgun (WGS) entry which is preliminary data.</text>
</comment>
<protein>
    <submittedName>
        <fullName evidence="1">Uncharacterized protein</fullName>
    </submittedName>
</protein>
<evidence type="ECO:0000313" key="1">
    <source>
        <dbReference type="EMBL" id="RDB20411.1"/>
    </source>
</evidence>
<name>A0A369JE52_HYPMA</name>
<gene>
    <name evidence="1" type="ORF">Hypma_012554</name>
</gene>
<accession>A0A369JE52</accession>
<evidence type="ECO:0000313" key="2">
    <source>
        <dbReference type="Proteomes" id="UP000076154"/>
    </source>
</evidence>
<dbReference type="AlphaFoldDB" id="A0A369JE52"/>
<dbReference type="InParanoid" id="A0A369JE52"/>
<proteinExistence type="predicted"/>
<sequence>LSSLRRRRSVLLGSSPQYVHCVMFTAPPSTVFASSLYNSHRALVRSNSIVAPTAASRGRRGNLLPSSRM</sequence>
<organism evidence="1 2">
    <name type="scientific">Hypsizygus marmoreus</name>
    <name type="common">White beech mushroom</name>
    <name type="synonym">Agaricus marmoreus</name>
    <dbReference type="NCBI Taxonomy" id="39966"/>
    <lineage>
        <taxon>Eukaryota</taxon>
        <taxon>Fungi</taxon>
        <taxon>Dikarya</taxon>
        <taxon>Basidiomycota</taxon>
        <taxon>Agaricomycotina</taxon>
        <taxon>Agaricomycetes</taxon>
        <taxon>Agaricomycetidae</taxon>
        <taxon>Agaricales</taxon>
        <taxon>Tricholomatineae</taxon>
        <taxon>Lyophyllaceae</taxon>
        <taxon>Hypsizygus</taxon>
    </lineage>
</organism>
<dbReference type="Proteomes" id="UP000076154">
    <property type="component" value="Unassembled WGS sequence"/>
</dbReference>
<dbReference type="EMBL" id="LUEZ02000068">
    <property type="protein sequence ID" value="RDB20411.1"/>
    <property type="molecule type" value="Genomic_DNA"/>
</dbReference>